<dbReference type="Pfam" id="PF09397">
    <property type="entry name" value="FtsK_gamma"/>
    <property type="match status" value="1"/>
</dbReference>
<feature type="compositionally biased region" description="Acidic residues" evidence="16">
    <location>
        <begin position="884"/>
        <end position="894"/>
    </location>
</feature>
<dbReference type="SMART" id="SM00843">
    <property type="entry name" value="Ftsk_gamma"/>
    <property type="match status" value="1"/>
</dbReference>
<evidence type="ECO:0000256" key="11">
    <source>
        <dbReference type="ARBA" id="ARBA00023136"/>
    </source>
</evidence>
<evidence type="ECO:0000256" key="12">
    <source>
        <dbReference type="ARBA" id="ARBA00023306"/>
    </source>
</evidence>
<dbReference type="PANTHER" id="PTHR22683">
    <property type="entry name" value="SPORULATION PROTEIN RELATED"/>
    <property type="match status" value="1"/>
</dbReference>
<dbReference type="InterPro" id="IPR050206">
    <property type="entry name" value="FtsK/SpoIIIE/SftA"/>
</dbReference>
<dbReference type="Gene3D" id="1.10.10.10">
    <property type="entry name" value="Winged helix-like DNA-binding domain superfamily/Winged helix DNA-binding domain"/>
    <property type="match status" value="1"/>
</dbReference>
<dbReference type="EMBL" id="JAWJZB010000007">
    <property type="protein sequence ID" value="MDV5088612.1"/>
    <property type="molecule type" value="Genomic_DNA"/>
</dbReference>
<feature type="transmembrane region" description="Helical" evidence="17">
    <location>
        <begin position="46"/>
        <end position="68"/>
    </location>
</feature>
<dbReference type="InterPro" id="IPR025199">
    <property type="entry name" value="FtsK_4TM"/>
</dbReference>
<dbReference type="InterPro" id="IPR018541">
    <property type="entry name" value="Ftsk_gamma"/>
</dbReference>
<comment type="caution">
    <text evidence="19">The sequence shown here is derived from an EMBL/GenBank/DDBJ whole genome shotgun (WGS) entry which is preliminary data.</text>
</comment>
<comment type="subcellular location">
    <subcellularLocation>
        <location evidence="1">Cell membrane</location>
        <topology evidence="1">Multi-pass membrane protein</topology>
    </subcellularLocation>
</comment>
<evidence type="ECO:0000256" key="7">
    <source>
        <dbReference type="ARBA" id="ARBA00022829"/>
    </source>
</evidence>
<dbReference type="Gene3D" id="3.40.50.300">
    <property type="entry name" value="P-loop containing nucleotide triphosphate hydrolases"/>
    <property type="match status" value="1"/>
</dbReference>
<feature type="region of interest" description="Disordered" evidence="16">
    <location>
        <begin position="1"/>
        <end position="33"/>
    </location>
</feature>
<evidence type="ECO:0000256" key="2">
    <source>
        <dbReference type="ARBA" id="ARBA00006474"/>
    </source>
</evidence>
<dbReference type="CDD" id="cd01127">
    <property type="entry name" value="TrwB_TraG_TraD_VirD4"/>
    <property type="match status" value="1"/>
</dbReference>
<organism evidence="19 20">
    <name type="scientific">Veillonella absiana</name>
    <dbReference type="NCBI Taxonomy" id="3079305"/>
    <lineage>
        <taxon>Bacteria</taxon>
        <taxon>Bacillati</taxon>
        <taxon>Bacillota</taxon>
        <taxon>Negativicutes</taxon>
        <taxon>Veillonellales</taxon>
        <taxon>Veillonellaceae</taxon>
        <taxon>Veillonella</taxon>
    </lineage>
</organism>
<feature type="transmembrane region" description="Helical" evidence="17">
    <location>
        <begin position="165"/>
        <end position="184"/>
    </location>
</feature>
<proteinExistence type="inferred from homology"/>
<gene>
    <name evidence="19" type="ORF">RVY80_07135</name>
</gene>
<keyword evidence="5 17" id="KW-0812">Transmembrane</keyword>
<accession>A0ABU3Z9M2</accession>
<dbReference type="Pfam" id="PF01580">
    <property type="entry name" value="FtsK_SpoIIIE"/>
    <property type="match status" value="1"/>
</dbReference>
<keyword evidence="7" id="KW-0159">Chromosome partition</keyword>
<evidence type="ECO:0000256" key="5">
    <source>
        <dbReference type="ARBA" id="ARBA00022692"/>
    </source>
</evidence>
<dbReference type="SUPFAM" id="SSF52540">
    <property type="entry name" value="P-loop containing nucleoside triphosphate hydrolases"/>
    <property type="match status" value="1"/>
</dbReference>
<evidence type="ECO:0000313" key="20">
    <source>
        <dbReference type="Proteomes" id="UP001272515"/>
    </source>
</evidence>
<dbReference type="Pfam" id="PF17854">
    <property type="entry name" value="FtsK_alpha"/>
    <property type="match status" value="1"/>
</dbReference>
<evidence type="ECO:0000256" key="1">
    <source>
        <dbReference type="ARBA" id="ARBA00004651"/>
    </source>
</evidence>
<dbReference type="InterPro" id="IPR036388">
    <property type="entry name" value="WH-like_DNA-bd_sf"/>
</dbReference>
<dbReference type="SUPFAM" id="SSF46785">
    <property type="entry name" value="Winged helix' DNA-binding domain"/>
    <property type="match status" value="1"/>
</dbReference>
<keyword evidence="15" id="KW-0175">Coiled coil</keyword>
<dbReference type="InterPro" id="IPR027417">
    <property type="entry name" value="P-loop_NTPase"/>
</dbReference>
<dbReference type="Pfam" id="PF13491">
    <property type="entry name" value="FtsK_4TM"/>
    <property type="match status" value="1"/>
</dbReference>
<feature type="domain" description="FtsK" evidence="18">
    <location>
        <begin position="642"/>
        <end position="829"/>
    </location>
</feature>
<keyword evidence="3" id="KW-1003">Cell membrane</keyword>
<evidence type="ECO:0000256" key="10">
    <source>
        <dbReference type="ARBA" id="ARBA00023125"/>
    </source>
</evidence>
<feature type="transmembrane region" description="Helical" evidence="17">
    <location>
        <begin position="74"/>
        <end position="98"/>
    </location>
</feature>
<evidence type="ECO:0000256" key="4">
    <source>
        <dbReference type="ARBA" id="ARBA00022618"/>
    </source>
</evidence>
<evidence type="ECO:0000256" key="17">
    <source>
        <dbReference type="SAM" id="Phobius"/>
    </source>
</evidence>
<keyword evidence="20" id="KW-1185">Reference proteome</keyword>
<name>A0ABU3Z9M2_9FIRM</name>
<dbReference type="PROSITE" id="PS50901">
    <property type="entry name" value="FTSK"/>
    <property type="match status" value="1"/>
</dbReference>
<feature type="transmembrane region" description="Helical" evidence="17">
    <location>
        <begin position="140"/>
        <end position="158"/>
    </location>
</feature>
<keyword evidence="10" id="KW-0238">DNA-binding</keyword>
<comment type="similarity">
    <text evidence="2">Belongs to the FtsK/SpoIIIE/SftA family.</text>
</comment>
<dbReference type="InterPro" id="IPR036390">
    <property type="entry name" value="WH_DNA-bd_sf"/>
</dbReference>
<keyword evidence="8 14" id="KW-0067">ATP-binding</keyword>
<feature type="binding site" evidence="14">
    <location>
        <begin position="659"/>
        <end position="666"/>
    </location>
    <ligand>
        <name>ATP</name>
        <dbReference type="ChEBI" id="CHEBI:30616"/>
    </ligand>
</feature>
<evidence type="ECO:0000256" key="13">
    <source>
        <dbReference type="ARBA" id="ARBA00024986"/>
    </source>
</evidence>
<protein>
    <submittedName>
        <fullName evidence="19">DNA translocase FtsK 4TM domain-containing protein</fullName>
    </submittedName>
</protein>
<keyword evidence="11 17" id="KW-0472">Membrane</keyword>
<evidence type="ECO:0000256" key="16">
    <source>
        <dbReference type="SAM" id="MobiDB-lite"/>
    </source>
</evidence>
<sequence length="987" mass="107293">MADEKKVAPRRKRTTTARKTTRKRPTKANVGQSSEGFSLSKEVKGLIVIAFGIVALIGFFGIKVGIVGEFLTGIFQYGFGLGGIIPCLAWLYAGWRLLYSGSFISFTKRGVLFTLFFIFLMALVPLWRVPAGQELYTVNLLNQGGFIGGLVAMVLRTIVGEIGSIILDVILLIALGMLIFRLSLSKGLHKAKDTAQVGVDVAKVGVDVAKDIAAEQAQVMKDAAAEKAREMKTLLEDWNEQRKVAAAERRAYNRERDTRFEEVADSAKAALAERGFNVESHQDNVTADSTVNANDVNPYARNMDTTVDSVVSAPSVSASVESASIEPVETVTIENTSVPSVENIAGPSTDDYVVGPMSTLNNSDFGDTNHVYGDNNAFDVVEPEIEAISVDDTFEPLHDIETVTSPTSAINYGVPESYDSGYDDFDDTNYDDEYDEFDNHAPTEEKPFVRRSLIESGEGDVRTVDAVPIAPIAPIVPIVPSIEGTEEDTAAVAVSTEGKIHRSIEREYHFPSLEILAKGEVSQVASEEVAHNASLLETTLKSFGITARVVNATQGPAVTRYELEPAPGTKVSKIVNLTDDLKLSLAAADIRMEAPIPGKSAIGIEVPNKSISAVHLRDVLDCDDFKGARGGIPVGLGKDIAGKPIITDLAKMPHLLVAGSTGSGKSVCINTLISSILFSRKPEEVKLILIDPKMVELSTYNGIPHLMAPVVTDMKKAAAVLRWAVREMEARYRTFAATGVRDVKRYNELHPKTAMPLVLIIIDELADLMMTAPADIEESISRLAQMARAAGLHMVLATQRPSVNVITGTIKANVPSRISFAVATQIDSRTILDMAGAEKLLGKGDMLFAPIGSNKPVRIQGAFISDDEVEHLVSFVKAQRQPEYDDTVTEAEEKEEAKEEKKEEEFRDELLERAVDLVMDSGQASVSMLQRRFRIGYTRAARLVDTMEDLKIVGPNVGSKARDILMSHAQVKEKYFPQSSNTEGEGN</sequence>
<evidence type="ECO:0000256" key="6">
    <source>
        <dbReference type="ARBA" id="ARBA00022741"/>
    </source>
</evidence>
<feature type="compositionally biased region" description="Basic and acidic residues" evidence="16">
    <location>
        <begin position="895"/>
        <end position="905"/>
    </location>
</feature>
<dbReference type="RefSeq" id="WP_317330067.1">
    <property type="nucleotide sequence ID" value="NZ_JAWJZA010000020.1"/>
</dbReference>
<feature type="coiled-coil region" evidence="15">
    <location>
        <begin position="221"/>
        <end position="255"/>
    </location>
</feature>
<dbReference type="InterPro" id="IPR002543">
    <property type="entry name" value="FtsK_dom"/>
</dbReference>
<dbReference type="PANTHER" id="PTHR22683:SF41">
    <property type="entry name" value="DNA TRANSLOCASE FTSK"/>
    <property type="match status" value="1"/>
</dbReference>
<keyword evidence="12" id="KW-0131">Cell cycle</keyword>
<feature type="compositionally biased region" description="Basic residues" evidence="16">
    <location>
        <begin position="8"/>
        <end position="26"/>
    </location>
</feature>
<dbReference type="InterPro" id="IPR041027">
    <property type="entry name" value="FtsK_alpha"/>
</dbReference>
<evidence type="ECO:0000313" key="19">
    <source>
        <dbReference type="EMBL" id="MDV5088612.1"/>
    </source>
</evidence>
<evidence type="ECO:0000256" key="9">
    <source>
        <dbReference type="ARBA" id="ARBA00022989"/>
    </source>
</evidence>
<evidence type="ECO:0000256" key="14">
    <source>
        <dbReference type="PROSITE-ProRule" id="PRU00289"/>
    </source>
</evidence>
<dbReference type="Proteomes" id="UP001272515">
    <property type="component" value="Unassembled WGS sequence"/>
</dbReference>
<keyword evidence="4" id="KW-0132">Cell division</keyword>
<evidence type="ECO:0000256" key="8">
    <source>
        <dbReference type="ARBA" id="ARBA00022840"/>
    </source>
</evidence>
<evidence type="ECO:0000259" key="18">
    <source>
        <dbReference type="PROSITE" id="PS50901"/>
    </source>
</evidence>
<keyword evidence="9 17" id="KW-1133">Transmembrane helix</keyword>
<evidence type="ECO:0000256" key="15">
    <source>
        <dbReference type="SAM" id="Coils"/>
    </source>
</evidence>
<keyword evidence="6 14" id="KW-0547">Nucleotide-binding</keyword>
<feature type="region of interest" description="Disordered" evidence="16">
    <location>
        <begin position="883"/>
        <end position="905"/>
    </location>
</feature>
<evidence type="ECO:0000256" key="3">
    <source>
        <dbReference type="ARBA" id="ARBA00022475"/>
    </source>
</evidence>
<feature type="transmembrane region" description="Helical" evidence="17">
    <location>
        <begin position="110"/>
        <end position="128"/>
    </location>
</feature>
<reference evidence="19 20" key="1">
    <citation type="submission" date="2023-10" db="EMBL/GenBank/DDBJ databases">
        <title>Veillonella sp. nov., isolated from a pig farm feces dump.</title>
        <authorList>
            <person name="Chang Y.-H."/>
        </authorList>
    </citation>
    <scope>NUCLEOTIDE SEQUENCE [LARGE SCALE GENOMIC DNA]</scope>
    <source>
        <strain evidence="19 20">YH-vei2233</strain>
    </source>
</reference>
<dbReference type="Gene3D" id="3.30.980.40">
    <property type="match status" value="1"/>
</dbReference>
<comment type="function">
    <text evidence="13">Essential cell division protein that coordinates cell division and chromosome segregation. The N-terminus is involved in assembly of the cell-division machinery. The C-terminus functions as a DNA motor that moves dsDNA in an ATP-dependent manner towards the dif recombination site, which is located within the replication terminus region. Required for activation of the Xer recombinase, allowing activation of chromosome unlinking by recombination.</text>
</comment>